<dbReference type="PANTHER" id="PTHR19370:SF171">
    <property type="entry name" value="NADH-CYTOCHROME B5 REDUCTASE 2"/>
    <property type="match status" value="1"/>
</dbReference>
<evidence type="ECO:0000256" key="4">
    <source>
        <dbReference type="ARBA" id="ARBA00022827"/>
    </source>
</evidence>
<reference evidence="9 10" key="1">
    <citation type="submission" date="2024-03" db="EMBL/GenBank/DDBJ databases">
        <title>Aureococcus anophagefferens CCMP1851 and Kratosvirus quantuckense: Draft genome of a second virus-susceptible host strain in the model system.</title>
        <authorList>
            <person name="Chase E."/>
            <person name="Truchon A.R."/>
            <person name="Schepens W."/>
            <person name="Wilhelm S.W."/>
        </authorList>
    </citation>
    <scope>NUCLEOTIDE SEQUENCE [LARGE SCALE GENOMIC DNA]</scope>
    <source>
        <strain evidence="9 10">CCMP1851</strain>
    </source>
</reference>
<comment type="caution">
    <text evidence="9">The sequence shown here is derived from an EMBL/GenBank/DDBJ whole genome shotgun (WGS) entry which is preliminary data.</text>
</comment>
<dbReference type="InterPro" id="IPR001834">
    <property type="entry name" value="CBR-like"/>
</dbReference>
<dbReference type="Pfam" id="PF00970">
    <property type="entry name" value="FAD_binding_6"/>
    <property type="match status" value="1"/>
</dbReference>
<dbReference type="Pfam" id="PF00175">
    <property type="entry name" value="NAD_binding_1"/>
    <property type="match status" value="1"/>
</dbReference>
<feature type="domain" description="Flavoprotein pyridine nucleotide cytochrome reductase-like FAD-binding" evidence="8">
    <location>
        <begin position="58"/>
        <end position="127"/>
    </location>
</feature>
<evidence type="ECO:0000259" key="8">
    <source>
        <dbReference type="Pfam" id="PF00970"/>
    </source>
</evidence>
<accession>A0ABR1G3R5</accession>
<name>A0ABR1G3R5_AURAN</name>
<feature type="compositionally biased region" description="Low complexity" evidence="6">
    <location>
        <begin position="10"/>
        <end position="23"/>
    </location>
</feature>
<evidence type="ECO:0000313" key="9">
    <source>
        <dbReference type="EMBL" id="KAK7247833.1"/>
    </source>
</evidence>
<dbReference type="InterPro" id="IPR039261">
    <property type="entry name" value="FNR_nucleotide-bd"/>
</dbReference>
<dbReference type="EC" id="1.6.2.2" evidence="2"/>
<keyword evidence="4" id="KW-0274">FAD</keyword>
<dbReference type="SUPFAM" id="SSF63380">
    <property type="entry name" value="Riboflavin synthase domain-like"/>
    <property type="match status" value="1"/>
</dbReference>
<keyword evidence="10" id="KW-1185">Reference proteome</keyword>
<evidence type="ECO:0000313" key="10">
    <source>
        <dbReference type="Proteomes" id="UP001363151"/>
    </source>
</evidence>
<evidence type="ECO:0000259" key="7">
    <source>
        <dbReference type="Pfam" id="PF00175"/>
    </source>
</evidence>
<protein>
    <recommendedName>
        <fullName evidence="2">cytochrome-b5 reductase</fullName>
        <ecNumber evidence="2">1.6.2.2</ecNumber>
    </recommendedName>
</protein>
<dbReference type="InterPro" id="IPR001433">
    <property type="entry name" value="OxRdtase_FAD/NAD-bd"/>
</dbReference>
<evidence type="ECO:0000256" key="3">
    <source>
        <dbReference type="ARBA" id="ARBA00022630"/>
    </source>
</evidence>
<feature type="domain" description="Oxidoreductase FAD/NAD(P)-binding" evidence="7">
    <location>
        <begin position="156"/>
        <end position="263"/>
    </location>
</feature>
<dbReference type="InterPro" id="IPR008333">
    <property type="entry name" value="Cbr1-like_FAD-bd_dom"/>
</dbReference>
<dbReference type="Gene3D" id="3.40.50.80">
    <property type="entry name" value="Nucleotide-binding domain of ferredoxin-NADP reductase (FNR) module"/>
    <property type="match status" value="1"/>
</dbReference>
<organism evidence="9 10">
    <name type="scientific">Aureococcus anophagefferens</name>
    <name type="common">Harmful bloom alga</name>
    <dbReference type="NCBI Taxonomy" id="44056"/>
    <lineage>
        <taxon>Eukaryota</taxon>
        <taxon>Sar</taxon>
        <taxon>Stramenopiles</taxon>
        <taxon>Ochrophyta</taxon>
        <taxon>Pelagophyceae</taxon>
        <taxon>Pelagomonadales</taxon>
        <taxon>Pelagomonadaceae</taxon>
        <taxon>Aureococcus</taxon>
    </lineage>
</organism>
<keyword evidence="5" id="KW-0560">Oxidoreductase</keyword>
<dbReference type="SUPFAM" id="SSF52343">
    <property type="entry name" value="Ferredoxin reductase-like, C-terminal NADP-linked domain"/>
    <property type="match status" value="1"/>
</dbReference>
<evidence type="ECO:0000256" key="6">
    <source>
        <dbReference type="SAM" id="MobiDB-lite"/>
    </source>
</evidence>
<sequence length="290" mass="30167">MAATSTKELTATGASVTTVSAGSDATAPPPLEPWSAGAPTAAVVPAGQCAIGEDWTPCPLLERLWVSKDTIVVTFGLADAKPLNLSTCACVLARGGADAAGEPFVRPYTPVSTNALAGKFQLMMKVRSSLSNWSRQQQRDYLTISLPRFGAKKVGMLVGGTGIAPMLQALHAILGTADDATEVTILYGSRSSDNILAKATLDDWSASHAQLTVVHVLSHEPEGSASPHARGFIDEKLVEDHLPKPGDDALLFVCGPPPLYDALCGPRGEADAVTGLLGDLGWGPAQVVKF</sequence>
<dbReference type="InterPro" id="IPR017938">
    <property type="entry name" value="Riboflavin_synthase-like_b-brl"/>
</dbReference>
<comment type="cofactor">
    <cofactor evidence="1">
        <name>FAD</name>
        <dbReference type="ChEBI" id="CHEBI:57692"/>
    </cofactor>
</comment>
<dbReference type="CDD" id="cd06183">
    <property type="entry name" value="cyt_b5_reduct_like"/>
    <property type="match status" value="1"/>
</dbReference>
<evidence type="ECO:0000256" key="2">
    <source>
        <dbReference type="ARBA" id="ARBA00012011"/>
    </source>
</evidence>
<dbReference type="PANTHER" id="PTHR19370">
    <property type="entry name" value="NADH-CYTOCHROME B5 REDUCTASE"/>
    <property type="match status" value="1"/>
</dbReference>
<feature type="region of interest" description="Disordered" evidence="6">
    <location>
        <begin position="1"/>
        <end position="38"/>
    </location>
</feature>
<keyword evidence="3" id="KW-0285">Flavoprotein</keyword>
<dbReference type="PRINTS" id="PR00406">
    <property type="entry name" value="CYTB5RDTASE"/>
</dbReference>
<evidence type="ECO:0000256" key="5">
    <source>
        <dbReference type="ARBA" id="ARBA00023002"/>
    </source>
</evidence>
<gene>
    <name evidence="9" type="ORF">SO694_00121094</name>
</gene>
<dbReference type="Gene3D" id="2.40.30.10">
    <property type="entry name" value="Translation factors"/>
    <property type="match status" value="1"/>
</dbReference>
<dbReference type="EMBL" id="JBBJCI010000126">
    <property type="protein sequence ID" value="KAK7247833.1"/>
    <property type="molecule type" value="Genomic_DNA"/>
</dbReference>
<dbReference type="Proteomes" id="UP001363151">
    <property type="component" value="Unassembled WGS sequence"/>
</dbReference>
<evidence type="ECO:0000256" key="1">
    <source>
        <dbReference type="ARBA" id="ARBA00001974"/>
    </source>
</evidence>
<proteinExistence type="predicted"/>